<dbReference type="EMBL" id="JANVFU010000009">
    <property type="protein sequence ID" value="KAJ3742774.1"/>
    <property type="molecule type" value="Genomic_DNA"/>
</dbReference>
<sequence length="346" mass="38587">MKAAARHRPNPERLLRTFYFQCQLTQGFDLQVYPNQVASIKLPCTTHNRILSKRHYYAGVRLCFVCCFCSQLSLVQAQITTSIKSTADSVFSHFYYIALHTEARPSYRYLSSAIHCFIIMLFAYSGNDILLSEKDYVSLFVDGNLEDAPSTTESHLNAHPKKRFQFTPVEDSSNAPPSAVGDSDSVRILRLVKINPDGNGHSEKLVYCQEYSEAIESEPIITAGAGAVMQESYRQEEAVSLNNIFESVSAGQPSSMGMMSEQAQFDLTWMNFYTSSIAPEVGLDLTTMDLDTFFAPEVEPMGCNTDFDLNKQGQWMTSPGSLSSFASVSALEATDSRFDANNYPRS</sequence>
<evidence type="ECO:0000313" key="1">
    <source>
        <dbReference type="EMBL" id="KAJ3742774.1"/>
    </source>
</evidence>
<gene>
    <name evidence="1" type="ORF">DFH05DRAFT_1558086</name>
</gene>
<dbReference type="AlphaFoldDB" id="A0A9W8NXE3"/>
<proteinExistence type="predicted"/>
<evidence type="ECO:0000313" key="2">
    <source>
        <dbReference type="Proteomes" id="UP001142393"/>
    </source>
</evidence>
<name>A0A9W8NXE3_9AGAR</name>
<organism evidence="1 2">
    <name type="scientific">Lentinula detonsa</name>
    <dbReference type="NCBI Taxonomy" id="2804962"/>
    <lineage>
        <taxon>Eukaryota</taxon>
        <taxon>Fungi</taxon>
        <taxon>Dikarya</taxon>
        <taxon>Basidiomycota</taxon>
        <taxon>Agaricomycotina</taxon>
        <taxon>Agaricomycetes</taxon>
        <taxon>Agaricomycetidae</taxon>
        <taxon>Agaricales</taxon>
        <taxon>Marasmiineae</taxon>
        <taxon>Omphalotaceae</taxon>
        <taxon>Lentinula</taxon>
    </lineage>
</organism>
<reference evidence="1 2" key="1">
    <citation type="journal article" date="2023" name="Proc. Natl. Acad. Sci. U.S.A.">
        <title>A global phylogenomic analysis of the shiitake genus Lentinula.</title>
        <authorList>
            <person name="Sierra-Patev S."/>
            <person name="Min B."/>
            <person name="Naranjo-Ortiz M."/>
            <person name="Looney B."/>
            <person name="Konkel Z."/>
            <person name="Slot J.C."/>
            <person name="Sakamoto Y."/>
            <person name="Steenwyk J.L."/>
            <person name="Rokas A."/>
            <person name="Carro J."/>
            <person name="Camarero S."/>
            <person name="Ferreira P."/>
            <person name="Molpeceres G."/>
            <person name="Ruiz-Duenas F.J."/>
            <person name="Serrano A."/>
            <person name="Henrissat B."/>
            <person name="Drula E."/>
            <person name="Hughes K.W."/>
            <person name="Mata J.L."/>
            <person name="Ishikawa N.K."/>
            <person name="Vargas-Isla R."/>
            <person name="Ushijima S."/>
            <person name="Smith C.A."/>
            <person name="Donoghue J."/>
            <person name="Ahrendt S."/>
            <person name="Andreopoulos W."/>
            <person name="He G."/>
            <person name="LaButti K."/>
            <person name="Lipzen A."/>
            <person name="Ng V."/>
            <person name="Riley R."/>
            <person name="Sandor L."/>
            <person name="Barry K."/>
            <person name="Martinez A.T."/>
            <person name="Xiao Y."/>
            <person name="Gibbons J.G."/>
            <person name="Terashima K."/>
            <person name="Grigoriev I.V."/>
            <person name="Hibbett D."/>
        </authorList>
    </citation>
    <scope>NUCLEOTIDE SEQUENCE [LARGE SCALE GENOMIC DNA]</scope>
    <source>
        <strain evidence="1 2">TFB7810</strain>
    </source>
</reference>
<accession>A0A9W8NXE3</accession>
<dbReference type="Proteomes" id="UP001142393">
    <property type="component" value="Unassembled WGS sequence"/>
</dbReference>
<protein>
    <submittedName>
        <fullName evidence="1">Uncharacterized protein</fullName>
    </submittedName>
</protein>
<keyword evidence="2" id="KW-1185">Reference proteome</keyword>
<comment type="caution">
    <text evidence="1">The sequence shown here is derived from an EMBL/GenBank/DDBJ whole genome shotgun (WGS) entry which is preliminary data.</text>
</comment>